<evidence type="ECO:0000313" key="2">
    <source>
        <dbReference type="Proteomes" id="UP001060085"/>
    </source>
</evidence>
<protein>
    <submittedName>
        <fullName evidence="1">Uncharacterized protein</fullName>
    </submittedName>
</protein>
<accession>A0ACC0A404</accession>
<reference evidence="2" key="1">
    <citation type="journal article" date="2023" name="Nat. Plants">
        <title>Single-cell RNA sequencing provides a high-resolution roadmap for understanding the multicellular compartmentation of specialized metabolism.</title>
        <authorList>
            <person name="Sun S."/>
            <person name="Shen X."/>
            <person name="Li Y."/>
            <person name="Li Y."/>
            <person name="Wang S."/>
            <person name="Li R."/>
            <person name="Zhang H."/>
            <person name="Shen G."/>
            <person name="Guo B."/>
            <person name="Wei J."/>
            <person name="Xu J."/>
            <person name="St-Pierre B."/>
            <person name="Chen S."/>
            <person name="Sun C."/>
        </authorList>
    </citation>
    <scope>NUCLEOTIDE SEQUENCE [LARGE SCALE GENOMIC DNA]</scope>
</reference>
<proteinExistence type="predicted"/>
<evidence type="ECO:0000313" key="1">
    <source>
        <dbReference type="EMBL" id="KAI5655524.1"/>
    </source>
</evidence>
<sequence>MDSLPLCTNGTTTTANSFSTELSLPSLTQSRRPRNLSFAKKPRKKVLVFASKDDPPKLDQWDQMELKFGKMIGEDPKLTLAKIMARKLNPDMSYLEIEKSLQKKKGKGFSEIEELPFDVSRERKSGNSSNGLNLVRPVPKKGMSSQANEKSVKKEDKRPSLPDRKAVGSSRGRVPNVILRKPSLFDDDESETSSRFNISPNLALKMAKERQKETFSDMTLLRKPELTNTNPILDRENGISDGSPSGIDNETDEENLTLQEKPEPLNPSSYNEKEQDNLDQSLESKNTEPRKGDESVAGLQPSDISSSGKSLSQNVPSATKSTESNSEIHADAPLLGRPKRLDQSVKAKADVGGVERAAIHPESYDSGLEPQKPITSPIKKHEENDWRRAEHLVKSGERAEVEVISSSTRGFAVSFDSLIGFLPYRNLAAKWKFLAFESWLRRRGLDPSKYKQSLGVIGSFETAGTVPTTESMLDPDFDKFDGEISPDMKLEDLLRIYDQEKLKFLSSFVGQKIKVSVILADSSSRRLIFSTKPKEKGELVEKKRNLMGRLSVGDVVKCCIKKIAYFGIFVEVEGVPALIHQTEVSWDATLDPASYFKIGQTVEAKVHQLDFSLERIFLSLKEIMPDPSIEALEAVVGDRDFLDGRLEAAQADTEWAEVESLIQELEQVEGIQSVSKGRYFLSPGLAPTFQVYMAKMLDDQYKLLARSGNRAQEVIVQTGLGKEEIKSVILTCTNRVQ</sequence>
<comment type="caution">
    <text evidence="1">The sequence shown here is derived from an EMBL/GenBank/DDBJ whole genome shotgun (WGS) entry which is preliminary data.</text>
</comment>
<name>A0ACC0A404_CATRO</name>
<keyword evidence="2" id="KW-1185">Reference proteome</keyword>
<dbReference type="Proteomes" id="UP001060085">
    <property type="component" value="Linkage Group LG07"/>
</dbReference>
<gene>
    <name evidence="1" type="ORF">M9H77_32711</name>
</gene>
<organism evidence="1 2">
    <name type="scientific">Catharanthus roseus</name>
    <name type="common">Madagascar periwinkle</name>
    <name type="synonym">Vinca rosea</name>
    <dbReference type="NCBI Taxonomy" id="4058"/>
    <lineage>
        <taxon>Eukaryota</taxon>
        <taxon>Viridiplantae</taxon>
        <taxon>Streptophyta</taxon>
        <taxon>Embryophyta</taxon>
        <taxon>Tracheophyta</taxon>
        <taxon>Spermatophyta</taxon>
        <taxon>Magnoliopsida</taxon>
        <taxon>eudicotyledons</taxon>
        <taxon>Gunneridae</taxon>
        <taxon>Pentapetalae</taxon>
        <taxon>asterids</taxon>
        <taxon>lamiids</taxon>
        <taxon>Gentianales</taxon>
        <taxon>Apocynaceae</taxon>
        <taxon>Rauvolfioideae</taxon>
        <taxon>Vinceae</taxon>
        <taxon>Catharanthinae</taxon>
        <taxon>Catharanthus</taxon>
    </lineage>
</organism>
<dbReference type="EMBL" id="CM044707">
    <property type="protein sequence ID" value="KAI5655524.1"/>
    <property type="molecule type" value="Genomic_DNA"/>
</dbReference>